<keyword evidence="3" id="KW-1185">Reference proteome</keyword>
<dbReference type="Proteomes" id="UP000201861">
    <property type="component" value="Segment"/>
</dbReference>
<dbReference type="OrthoDB" id="29262at10239"/>
<dbReference type="KEGG" id="vg:27429886"/>
<proteinExistence type="predicted"/>
<dbReference type="RefSeq" id="YP_009250087.1">
    <property type="nucleotide sequence ID" value="NC_029997.2"/>
</dbReference>
<name>A0A161C6W8_9ABAC</name>
<feature type="compositionally biased region" description="Polar residues" evidence="1">
    <location>
        <begin position="93"/>
        <end position="107"/>
    </location>
</feature>
<reference evidence="2" key="1">
    <citation type="submission" date="2017-04" db="EMBL/GenBank/DDBJ databases">
        <title>Complete genome sequence of Urbanus proteus nucleopolyhedrovirus (UrprNPV).</title>
        <authorList>
            <person name="Santos E.R."/>
            <person name="Melo F.L."/>
            <person name="Sosa-Gomez D.R."/>
            <person name="Ribeiro B.M."/>
            <person name="Ardisson-Araujo D.M.P."/>
        </authorList>
    </citation>
    <scope>NUCLEOTIDE SEQUENCE [LARGE SCALE GENOMIC DNA]</scope>
    <source>
        <strain evidence="2">Southern Brazil</strain>
    </source>
</reference>
<feature type="region of interest" description="Disordered" evidence="1">
    <location>
        <begin position="93"/>
        <end position="116"/>
    </location>
</feature>
<evidence type="ECO:0000313" key="2">
    <source>
        <dbReference type="EMBL" id="AKR17322.1"/>
    </source>
</evidence>
<sequence length="116" mass="13417">MQNNLKKYHHYLAQNVNNNNNNNNALSHTYDLHQKLDKLHSYVYEMCQQTRGLDKSLCNRIKRYDDIFNTTFYTGSSPVMRENEILVPATVLSNGNSNAHNGVSNDRSNARVERTI</sequence>
<dbReference type="GeneID" id="27429886"/>
<evidence type="ECO:0000256" key="1">
    <source>
        <dbReference type="SAM" id="MobiDB-lite"/>
    </source>
</evidence>
<organism evidence="2 3">
    <name type="scientific">Urbanus proteus nucleopolyhedrovirus</name>
    <dbReference type="NCBI Taxonomy" id="1675866"/>
    <lineage>
        <taxon>Viruses</taxon>
        <taxon>Viruses incertae sedis</taxon>
        <taxon>Naldaviricetes</taxon>
        <taxon>Lefavirales</taxon>
        <taxon>Baculoviridae</taxon>
        <taxon>Alphabaculovirus</taxon>
        <taxon>Alphabaculovirus urprotei</taxon>
    </lineage>
</organism>
<evidence type="ECO:0000313" key="3">
    <source>
        <dbReference type="Proteomes" id="UP000201861"/>
    </source>
</evidence>
<protein>
    <submittedName>
        <fullName evidence="2">Uncharacterized protein</fullName>
    </submittedName>
</protein>
<dbReference type="EMBL" id="KR011717">
    <property type="protein sequence ID" value="AKR17322.1"/>
    <property type="molecule type" value="Genomic_DNA"/>
</dbReference>
<accession>A0A161C6W8</accession>